<dbReference type="RefSeq" id="WP_093286897.1">
    <property type="nucleotide sequence ID" value="NZ_FOFS01000010.1"/>
</dbReference>
<keyword evidence="4" id="KW-0862">Zinc</keyword>
<dbReference type="PANTHER" id="PTHR43794">
    <property type="entry name" value="AMINOHYDROLASE SSNA-RELATED"/>
    <property type="match status" value="1"/>
</dbReference>
<dbReference type="OrthoDB" id="9807210at2"/>
<dbReference type="AlphaFoldDB" id="A0A1H9IGZ7"/>
<dbReference type="CDD" id="cd01298">
    <property type="entry name" value="ATZ_TRZ_like"/>
    <property type="match status" value="1"/>
</dbReference>
<dbReference type="GO" id="GO:0046872">
    <property type="term" value="F:metal ion binding"/>
    <property type="evidence" value="ECO:0007669"/>
    <property type="project" value="UniProtKB-KW"/>
</dbReference>
<dbReference type="SUPFAM" id="SSF51556">
    <property type="entry name" value="Metallo-dependent hydrolases"/>
    <property type="match status" value="1"/>
</dbReference>
<keyword evidence="3" id="KW-0378">Hydrolase</keyword>
<keyword evidence="7" id="KW-1185">Reference proteome</keyword>
<evidence type="ECO:0000313" key="7">
    <source>
        <dbReference type="Proteomes" id="UP000199233"/>
    </source>
</evidence>
<name>A0A1H9IGZ7_9GAMM</name>
<feature type="domain" description="Amidohydrolase-related" evidence="5">
    <location>
        <begin position="70"/>
        <end position="410"/>
    </location>
</feature>
<evidence type="ECO:0000313" key="6">
    <source>
        <dbReference type="EMBL" id="SEQ73839.1"/>
    </source>
</evidence>
<dbReference type="InterPro" id="IPR032466">
    <property type="entry name" value="Metal_Hydrolase"/>
</dbReference>
<dbReference type="InterPro" id="IPR006680">
    <property type="entry name" value="Amidohydro-rel"/>
</dbReference>
<dbReference type="InterPro" id="IPR050287">
    <property type="entry name" value="MTA/SAH_deaminase"/>
</dbReference>
<protein>
    <submittedName>
        <fullName evidence="6">Cytosine/adenosine deaminase</fullName>
    </submittedName>
</protein>
<dbReference type="SUPFAM" id="SSF51338">
    <property type="entry name" value="Composite domain of metallo-dependent hydrolases"/>
    <property type="match status" value="1"/>
</dbReference>
<dbReference type="FunFam" id="3.20.20.140:FF:000014">
    <property type="entry name" value="5-methylthioadenosine/S-adenosylhomocysteine deaminase"/>
    <property type="match status" value="1"/>
</dbReference>
<dbReference type="GO" id="GO:0016814">
    <property type="term" value="F:hydrolase activity, acting on carbon-nitrogen (but not peptide) bonds, in cyclic amidines"/>
    <property type="evidence" value="ECO:0007669"/>
    <property type="project" value="UniProtKB-ARBA"/>
</dbReference>
<reference evidence="6 7" key="1">
    <citation type="submission" date="2016-10" db="EMBL/GenBank/DDBJ databases">
        <authorList>
            <person name="de Groot N.N."/>
        </authorList>
    </citation>
    <scope>NUCLEOTIDE SEQUENCE [LARGE SCALE GENOMIC DNA]</scope>
    <source>
        <strain evidence="6 7">DSM 25927</strain>
    </source>
</reference>
<proteinExistence type="inferred from homology"/>
<dbReference type="EMBL" id="FOFS01000010">
    <property type="protein sequence ID" value="SEQ73839.1"/>
    <property type="molecule type" value="Genomic_DNA"/>
</dbReference>
<keyword evidence="2" id="KW-0479">Metal-binding</keyword>
<evidence type="ECO:0000256" key="4">
    <source>
        <dbReference type="ARBA" id="ARBA00022833"/>
    </source>
</evidence>
<dbReference type="GO" id="GO:0019239">
    <property type="term" value="F:deaminase activity"/>
    <property type="evidence" value="ECO:0007669"/>
    <property type="project" value="UniProtKB-ARBA"/>
</dbReference>
<dbReference type="Pfam" id="PF01979">
    <property type="entry name" value="Amidohydro_1"/>
    <property type="match status" value="1"/>
</dbReference>
<accession>A0A1H9IGZ7</accession>
<evidence type="ECO:0000256" key="1">
    <source>
        <dbReference type="ARBA" id="ARBA00006745"/>
    </source>
</evidence>
<sequence>MNTDNEQILLLHGAAVVATMDAQRREIAGGSVAVQGRQIACVGSAAEVQAWLDAEPTRRVQRRIDLTGCVLLPGLINGHHHLYQTLTRGIGTARGLALFDWLKTLYPIWGQMHGEAVYVSAKLGLAELLLSGATTVADHLYMYPNGARIDDEIAAARELGLRFHPTRGSMSVGISQGGLPPDHLVEDEDAILRDCLRVIGQFHDAQDYSMLRIGLAPCSPFSVSGELMRQSARMARAHARVGLHTHLAETIDEDRYCLEKFGMRPLDYAESVEWLGPDVWFAHMVHPSGAEIGKLAHSCSGVCHCASSNMILASGIAPVRAMVDAGVRLGLGVDGSASNDGNHMLGEARQAMLLQRVGWPGFESRADRMSAREALELATLGGARMLARQDIGHLAPGMAADLVAFPIDGIEHAGAQSDPLAALLCCAPVRVRYSVINGRVVVDEGRIPGLDLPALVRQHNAQAQGLLQRAGLAR</sequence>
<gene>
    <name evidence="6" type="ORF">SAMN04488038_11032</name>
</gene>
<organism evidence="6 7">
    <name type="scientific">Solimonas aquatica</name>
    <dbReference type="NCBI Taxonomy" id="489703"/>
    <lineage>
        <taxon>Bacteria</taxon>
        <taxon>Pseudomonadati</taxon>
        <taxon>Pseudomonadota</taxon>
        <taxon>Gammaproteobacteria</taxon>
        <taxon>Nevskiales</taxon>
        <taxon>Nevskiaceae</taxon>
        <taxon>Solimonas</taxon>
    </lineage>
</organism>
<dbReference type="STRING" id="489703.SAMN04488038_11032"/>
<dbReference type="NCBIfam" id="NF006055">
    <property type="entry name" value="PRK08203.1"/>
    <property type="match status" value="1"/>
</dbReference>
<evidence type="ECO:0000256" key="2">
    <source>
        <dbReference type="ARBA" id="ARBA00022723"/>
    </source>
</evidence>
<comment type="similarity">
    <text evidence="1">Belongs to the metallo-dependent hydrolases superfamily. ATZ/TRZ family.</text>
</comment>
<evidence type="ECO:0000259" key="5">
    <source>
        <dbReference type="Pfam" id="PF01979"/>
    </source>
</evidence>
<evidence type="ECO:0000256" key="3">
    <source>
        <dbReference type="ARBA" id="ARBA00022801"/>
    </source>
</evidence>
<dbReference type="InterPro" id="IPR011059">
    <property type="entry name" value="Metal-dep_hydrolase_composite"/>
</dbReference>
<dbReference type="Gene3D" id="2.30.40.10">
    <property type="entry name" value="Urease, subunit C, domain 1"/>
    <property type="match status" value="1"/>
</dbReference>
<dbReference type="Gene3D" id="3.20.20.140">
    <property type="entry name" value="Metal-dependent hydrolases"/>
    <property type="match status" value="1"/>
</dbReference>
<dbReference type="Proteomes" id="UP000199233">
    <property type="component" value="Unassembled WGS sequence"/>
</dbReference>
<dbReference type="PANTHER" id="PTHR43794:SF11">
    <property type="entry name" value="AMIDOHYDROLASE-RELATED DOMAIN-CONTAINING PROTEIN"/>
    <property type="match status" value="1"/>
</dbReference>